<dbReference type="InterPro" id="IPR018000">
    <property type="entry name" value="Neurotransmitter_ion_chnl_CS"/>
</dbReference>
<dbReference type="PANTHER" id="PTHR22731:SF3">
    <property type="entry name" value="RIBONUCLEASES P_MRP PROTEIN SUBUNIT POP1"/>
    <property type="match status" value="1"/>
</dbReference>
<feature type="domain" description="Pop1 N-terminal" evidence="7">
    <location>
        <begin position="121"/>
        <end position="180"/>
    </location>
</feature>
<evidence type="ECO:0000256" key="4">
    <source>
        <dbReference type="ARBA" id="ARBA00023136"/>
    </source>
</evidence>
<dbReference type="GO" id="GO:0016020">
    <property type="term" value="C:membrane"/>
    <property type="evidence" value="ECO:0007669"/>
    <property type="project" value="UniProtKB-SubCell"/>
</dbReference>
<dbReference type="PANTHER" id="PTHR22731">
    <property type="entry name" value="RIBONUCLEASES P/MRP PROTEIN SUBUNIT POP1"/>
    <property type="match status" value="1"/>
</dbReference>
<dbReference type="InterPro" id="IPR012590">
    <property type="entry name" value="POPLD_dom"/>
</dbReference>
<dbReference type="Pfam" id="PF06978">
    <property type="entry name" value="POP1_N"/>
    <property type="match status" value="1"/>
</dbReference>
<evidence type="ECO:0000259" key="8">
    <source>
        <dbReference type="Pfam" id="PF08170"/>
    </source>
</evidence>
<evidence type="ECO:0000256" key="3">
    <source>
        <dbReference type="ARBA" id="ARBA00022694"/>
    </source>
</evidence>
<dbReference type="AlphaFoldDB" id="A0A2C9VTS7"/>
<evidence type="ECO:0000259" key="7">
    <source>
        <dbReference type="Pfam" id="PF06978"/>
    </source>
</evidence>
<dbReference type="Pfam" id="PF08170">
    <property type="entry name" value="POPLD"/>
    <property type="match status" value="1"/>
</dbReference>
<name>A0A2C9VTS7_MANES</name>
<dbReference type="GO" id="GO:0000172">
    <property type="term" value="C:ribonuclease MRP complex"/>
    <property type="evidence" value="ECO:0000318"/>
    <property type="project" value="GO_Central"/>
</dbReference>
<comment type="subcellular location">
    <subcellularLocation>
        <location evidence="2">Membrane</location>
    </subcellularLocation>
    <subcellularLocation>
        <location evidence="1">Nucleus</location>
    </subcellularLocation>
</comment>
<dbReference type="STRING" id="3983.A0A2C9VTS7"/>
<feature type="domain" description="POPLD" evidence="8">
    <location>
        <begin position="396"/>
        <end position="471"/>
    </location>
</feature>
<dbReference type="GO" id="GO:0001682">
    <property type="term" value="P:tRNA 5'-leader removal"/>
    <property type="evidence" value="ECO:0007669"/>
    <property type="project" value="InterPro"/>
</dbReference>
<feature type="region of interest" description="Disordered" evidence="6">
    <location>
        <begin position="46"/>
        <end position="72"/>
    </location>
</feature>
<evidence type="ECO:0000256" key="2">
    <source>
        <dbReference type="ARBA" id="ARBA00004370"/>
    </source>
</evidence>
<feature type="compositionally biased region" description="Basic residues" evidence="6">
    <location>
        <begin position="48"/>
        <end position="57"/>
    </location>
</feature>
<keyword evidence="4" id="KW-0472">Membrane</keyword>
<keyword evidence="5" id="KW-0539">Nucleus</keyword>
<reference evidence="9" key="1">
    <citation type="submission" date="2016-02" db="EMBL/GenBank/DDBJ databases">
        <title>WGS assembly of Manihot esculenta.</title>
        <authorList>
            <person name="Bredeson J.V."/>
            <person name="Prochnik S.E."/>
            <person name="Lyons J.B."/>
            <person name="Schmutz J."/>
            <person name="Grimwood J."/>
            <person name="Vrebalov J."/>
            <person name="Bart R.S."/>
            <person name="Amuge T."/>
            <person name="Ferguson M.E."/>
            <person name="Green R."/>
            <person name="Putnam N."/>
            <person name="Stites J."/>
            <person name="Rounsley S."/>
            <person name="Rokhsar D.S."/>
        </authorList>
    </citation>
    <scope>NUCLEOTIDE SEQUENCE [LARGE SCALE GENOMIC DNA]</scope>
    <source>
        <tissue evidence="9">Leaf</tissue>
    </source>
</reference>
<dbReference type="GO" id="GO:0008033">
    <property type="term" value="P:tRNA processing"/>
    <property type="evidence" value="ECO:0000318"/>
    <property type="project" value="GO_Central"/>
</dbReference>
<organism evidence="9">
    <name type="scientific">Manihot esculenta</name>
    <name type="common">Cassava</name>
    <name type="synonym">Jatropha manihot</name>
    <dbReference type="NCBI Taxonomy" id="3983"/>
    <lineage>
        <taxon>Eukaryota</taxon>
        <taxon>Viridiplantae</taxon>
        <taxon>Streptophyta</taxon>
        <taxon>Embryophyta</taxon>
        <taxon>Tracheophyta</taxon>
        <taxon>Spermatophyta</taxon>
        <taxon>Magnoliopsida</taxon>
        <taxon>eudicotyledons</taxon>
        <taxon>Gunneridae</taxon>
        <taxon>Pentapetalae</taxon>
        <taxon>rosids</taxon>
        <taxon>fabids</taxon>
        <taxon>Malpighiales</taxon>
        <taxon>Euphorbiaceae</taxon>
        <taxon>Crotonoideae</taxon>
        <taxon>Manihoteae</taxon>
        <taxon>Manihot</taxon>
    </lineage>
</organism>
<keyword evidence="3" id="KW-0819">tRNA processing</keyword>
<evidence type="ECO:0000256" key="5">
    <source>
        <dbReference type="ARBA" id="ARBA00023242"/>
    </source>
</evidence>
<gene>
    <name evidence="9" type="ORF">MANES_05G014400</name>
</gene>
<evidence type="ECO:0000256" key="1">
    <source>
        <dbReference type="ARBA" id="ARBA00004123"/>
    </source>
</evidence>
<dbReference type="EMBL" id="CM004391">
    <property type="protein sequence ID" value="OAY48903.1"/>
    <property type="molecule type" value="Genomic_DNA"/>
</dbReference>
<sequence>MAGDGSKSSEVSAIPPRKINVQKFVESRASELETLHSIVSDRLNNNFRSRRNKRRRTTAYDNQNAKKRDKRRRKFEIAIDRSNNVASEQNQERLPPRRVRRRVELRRNSKSGFSTSSEGTKRLRTYLWHSKRFTMTKLWGFHLPLGLQGRGRGSRASLKWYKHGALVHDASYYTAVQLEGPEDSLTSILRMVLEPSSSTQSEEITNTILSGCIYGTAMLHHVGAPVSELIAPVTYMWRPYHLPNGENGGSHCNSDGCNESTSSESFSSHRQLWVLIHASAFNEGYDALKFAYEPRKDVTPLGNPEKIEDLLWQPCSKPEGDSSFSNKGDLWDAACRISLPVEDNVLCLEKHRLRMDFVCLDDAKSGMPSTAVDVHGSRSCPIVLLKHNNGMGSFMGWSIIMPLCWVKVFWISFISKGARAIGLREKRWIACEVGLPFFPSDFPDCNPYLSSKAIESAAIDQKAERLCPAVRSLKVPVPPPWNSVRIAVQVASSSHAKDMIGGNSMSIFRCDHSDITSLRVDGNSFDGIVARTSNMLADFMNEIYGDCSLLFPQAPNWKMKFLKSINDESKLGQLQNGIMRMNSNRQMCFVRVLLHAYKKGVFEEGAVVCAPCLSDVSLLTSRYSSRTFYSY</sequence>
<dbReference type="GO" id="GO:0005655">
    <property type="term" value="C:nucleolar ribonuclease P complex"/>
    <property type="evidence" value="ECO:0000318"/>
    <property type="project" value="GO_Central"/>
</dbReference>
<protein>
    <recommendedName>
        <fullName evidence="10">Pop1 N-terminal domain-containing protein</fullName>
    </recommendedName>
</protein>
<evidence type="ECO:0000256" key="6">
    <source>
        <dbReference type="SAM" id="MobiDB-lite"/>
    </source>
</evidence>
<proteinExistence type="predicted"/>
<dbReference type="PROSITE" id="PS00236">
    <property type="entry name" value="NEUROTR_ION_CHANNEL"/>
    <property type="match status" value="1"/>
</dbReference>
<evidence type="ECO:0000313" key="9">
    <source>
        <dbReference type="EMBL" id="OAY48903.1"/>
    </source>
</evidence>
<evidence type="ECO:0008006" key="10">
    <source>
        <dbReference type="Google" id="ProtNLM"/>
    </source>
</evidence>
<dbReference type="InterPro" id="IPR039182">
    <property type="entry name" value="Pop1"/>
</dbReference>
<dbReference type="InterPro" id="IPR009723">
    <property type="entry name" value="Pop1_N"/>
</dbReference>
<accession>A0A2C9VTS7</accession>